<keyword evidence="6 10" id="KW-0418">Kinase</keyword>
<evidence type="ECO:0000256" key="1">
    <source>
        <dbReference type="ARBA" id="ARBA00000085"/>
    </source>
</evidence>
<dbReference type="Pfam" id="PF00512">
    <property type="entry name" value="HisKA"/>
    <property type="match status" value="1"/>
</dbReference>
<evidence type="ECO:0000256" key="8">
    <source>
        <dbReference type="ARBA" id="ARBA00023012"/>
    </source>
</evidence>
<dbReference type="PANTHER" id="PTHR43711:SF26">
    <property type="entry name" value="SENSOR HISTIDINE KINASE RCSC"/>
    <property type="match status" value="1"/>
</dbReference>
<evidence type="ECO:0000256" key="4">
    <source>
        <dbReference type="ARBA" id="ARBA00022679"/>
    </source>
</evidence>
<dbReference type="EMBL" id="JAFHKS010000040">
    <property type="protein sequence ID" value="MBN3544159.1"/>
    <property type="molecule type" value="Genomic_DNA"/>
</dbReference>
<dbReference type="InterPro" id="IPR005467">
    <property type="entry name" value="His_kinase_dom"/>
</dbReference>
<dbReference type="RefSeq" id="WP_188404316.1">
    <property type="nucleotide sequence ID" value="NZ_BMCE01000004.1"/>
</dbReference>
<dbReference type="PANTHER" id="PTHR43711">
    <property type="entry name" value="TWO-COMPONENT HISTIDINE KINASE"/>
    <property type="match status" value="1"/>
</dbReference>
<dbReference type="EC" id="2.7.13.3" evidence="2"/>
<dbReference type="InterPro" id="IPR003594">
    <property type="entry name" value="HATPase_dom"/>
</dbReference>
<keyword evidence="7" id="KW-0067">ATP-binding</keyword>
<dbReference type="SMART" id="SM00387">
    <property type="entry name" value="HATPase_c"/>
    <property type="match status" value="1"/>
</dbReference>
<evidence type="ECO:0000256" key="5">
    <source>
        <dbReference type="ARBA" id="ARBA00022741"/>
    </source>
</evidence>
<evidence type="ECO:0000256" key="3">
    <source>
        <dbReference type="ARBA" id="ARBA00022553"/>
    </source>
</evidence>
<evidence type="ECO:0000256" key="2">
    <source>
        <dbReference type="ARBA" id="ARBA00012438"/>
    </source>
</evidence>
<sequence>MNIALLLIVGILLIIIYLQNKRNQTRSRHLQQLHEKLGKIVTENTMEKLLLMTGDKELITILNEINRLLNRNQKMMADYNKMEDSIKKMLSNISHDLKTPLTVILGYIEIINLEPDMKREERMLLLSKVNNKTNEVLELINKFFDLAKLESGDKDIPLSRVQINEVCRKNMLEFYDILNGKGFEVNIDIPEEPIYAWANEEALDRILTNLLSNAIQHGGDGKVLGLSVKSDHKKIYIDVYDRGKGISELHKNRVFERIYTLEDSRNKSYQGSGLGLTITKRLVEKLGGTISIDSKPHVKTVFSLTLKKVIYKKDHGIS</sequence>
<keyword evidence="8" id="KW-0902">Two-component regulatory system</keyword>
<dbReference type="CDD" id="cd00082">
    <property type="entry name" value="HisKA"/>
    <property type="match status" value="1"/>
</dbReference>
<evidence type="ECO:0000259" key="9">
    <source>
        <dbReference type="PROSITE" id="PS50109"/>
    </source>
</evidence>
<evidence type="ECO:0000313" key="11">
    <source>
        <dbReference type="Proteomes" id="UP001319060"/>
    </source>
</evidence>
<gene>
    <name evidence="10" type="ORF">JYA64_02490</name>
</gene>
<keyword evidence="4" id="KW-0808">Transferase</keyword>
<proteinExistence type="predicted"/>
<comment type="caution">
    <text evidence="10">The sequence shown here is derived from an EMBL/GenBank/DDBJ whole genome shotgun (WGS) entry which is preliminary data.</text>
</comment>
<dbReference type="Proteomes" id="UP001319060">
    <property type="component" value="Unassembled WGS sequence"/>
</dbReference>
<dbReference type="Pfam" id="PF02518">
    <property type="entry name" value="HATPase_c"/>
    <property type="match status" value="1"/>
</dbReference>
<protein>
    <recommendedName>
        <fullName evidence="2">histidine kinase</fullName>
        <ecNumber evidence="2">2.7.13.3</ecNumber>
    </recommendedName>
</protein>
<dbReference type="PROSITE" id="PS50109">
    <property type="entry name" value="HIS_KIN"/>
    <property type="match status" value="1"/>
</dbReference>
<accession>A0ABS2ZBW7</accession>
<comment type="catalytic activity">
    <reaction evidence="1">
        <text>ATP + protein L-histidine = ADP + protein N-phospho-L-histidine.</text>
        <dbReference type="EC" id="2.7.13.3"/>
    </reaction>
</comment>
<dbReference type="PRINTS" id="PR00344">
    <property type="entry name" value="BCTRLSENSOR"/>
</dbReference>
<keyword evidence="11" id="KW-1185">Reference proteome</keyword>
<dbReference type="Gene3D" id="1.10.287.130">
    <property type="match status" value="1"/>
</dbReference>
<evidence type="ECO:0000313" key="10">
    <source>
        <dbReference type="EMBL" id="MBN3544159.1"/>
    </source>
</evidence>
<organism evidence="10 11">
    <name type="scientific">Fictibacillus barbaricus</name>
    <dbReference type="NCBI Taxonomy" id="182136"/>
    <lineage>
        <taxon>Bacteria</taxon>
        <taxon>Bacillati</taxon>
        <taxon>Bacillota</taxon>
        <taxon>Bacilli</taxon>
        <taxon>Bacillales</taxon>
        <taxon>Fictibacillaceae</taxon>
        <taxon>Fictibacillus</taxon>
    </lineage>
</organism>
<dbReference type="InterPro" id="IPR036890">
    <property type="entry name" value="HATPase_C_sf"/>
</dbReference>
<feature type="domain" description="Histidine kinase" evidence="9">
    <location>
        <begin position="92"/>
        <end position="310"/>
    </location>
</feature>
<dbReference type="Gene3D" id="3.30.565.10">
    <property type="entry name" value="Histidine kinase-like ATPase, C-terminal domain"/>
    <property type="match status" value="1"/>
</dbReference>
<dbReference type="SUPFAM" id="SSF47384">
    <property type="entry name" value="Homodimeric domain of signal transducing histidine kinase"/>
    <property type="match status" value="1"/>
</dbReference>
<keyword evidence="3" id="KW-0597">Phosphoprotein</keyword>
<reference evidence="10 11" key="1">
    <citation type="submission" date="2021-01" db="EMBL/GenBank/DDBJ databases">
        <title>Genome Sequencing of Type Strains.</title>
        <authorList>
            <person name="Lemaire J.F."/>
            <person name="Inderbitzin P."/>
            <person name="Collins S.B."/>
            <person name="Wespe N."/>
            <person name="Knight-Connoni V."/>
        </authorList>
    </citation>
    <scope>NUCLEOTIDE SEQUENCE [LARGE SCALE GENOMIC DNA]</scope>
    <source>
        <strain evidence="10 11">DSM 14730</strain>
    </source>
</reference>
<dbReference type="InterPro" id="IPR050736">
    <property type="entry name" value="Sensor_HK_Regulatory"/>
</dbReference>
<dbReference type="GO" id="GO:0016301">
    <property type="term" value="F:kinase activity"/>
    <property type="evidence" value="ECO:0007669"/>
    <property type="project" value="UniProtKB-KW"/>
</dbReference>
<dbReference type="InterPro" id="IPR004358">
    <property type="entry name" value="Sig_transdc_His_kin-like_C"/>
</dbReference>
<dbReference type="SMART" id="SM00388">
    <property type="entry name" value="HisKA"/>
    <property type="match status" value="1"/>
</dbReference>
<keyword evidence="5" id="KW-0547">Nucleotide-binding</keyword>
<evidence type="ECO:0000256" key="7">
    <source>
        <dbReference type="ARBA" id="ARBA00022840"/>
    </source>
</evidence>
<dbReference type="InterPro" id="IPR036097">
    <property type="entry name" value="HisK_dim/P_sf"/>
</dbReference>
<dbReference type="SUPFAM" id="SSF55874">
    <property type="entry name" value="ATPase domain of HSP90 chaperone/DNA topoisomerase II/histidine kinase"/>
    <property type="match status" value="1"/>
</dbReference>
<evidence type="ECO:0000256" key="6">
    <source>
        <dbReference type="ARBA" id="ARBA00022777"/>
    </source>
</evidence>
<dbReference type="InterPro" id="IPR003661">
    <property type="entry name" value="HisK_dim/P_dom"/>
</dbReference>
<name>A0ABS2ZBW7_9BACL</name>